<dbReference type="Pfam" id="PF02466">
    <property type="entry name" value="Tim17"/>
    <property type="match status" value="1"/>
</dbReference>
<reference evidence="1 2" key="1">
    <citation type="journal article" date="2016" name="Sci. Rep.">
        <title>Peltaster fructicola genome reveals evolution from an invasive phytopathogen to an ectophytic parasite.</title>
        <authorList>
            <person name="Xu C."/>
            <person name="Chen H."/>
            <person name="Gleason M.L."/>
            <person name="Xu J.R."/>
            <person name="Liu H."/>
            <person name="Zhang R."/>
            <person name="Sun G."/>
        </authorList>
    </citation>
    <scope>NUCLEOTIDE SEQUENCE [LARGE SCALE GENOMIC DNA]</scope>
    <source>
        <strain evidence="1 2">LNHT1506</strain>
    </source>
</reference>
<keyword evidence="2" id="KW-1185">Reference proteome</keyword>
<proteinExistence type="predicted"/>
<dbReference type="PIRSF" id="PIRSF013674">
    <property type="entry name" value="PXMP4"/>
    <property type="match status" value="1"/>
</dbReference>
<dbReference type="PANTHER" id="PTHR15460">
    <property type="entry name" value="PEROXISOMAL MEMBRANE PROTEIN 4"/>
    <property type="match status" value="1"/>
</dbReference>
<dbReference type="PANTHER" id="PTHR15460:SF3">
    <property type="entry name" value="PEROXISOMAL MEMBRANE PROTEIN 4"/>
    <property type="match status" value="1"/>
</dbReference>
<protein>
    <recommendedName>
        <fullName evidence="3">Peroxisomal membrane protein 4</fullName>
    </recommendedName>
</protein>
<evidence type="ECO:0000313" key="1">
    <source>
        <dbReference type="EMBL" id="QIW98118.1"/>
    </source>
</evidence>
<dbReference type="GO" id="GO:0005778">
    <property type="term" value="C:peroxisomal membrane"/>
    <property type="evidence" value="ECO:0007669"/>
    <property type="project" value="TreeGrafter"/>
</dbReference>
<dbReference type="EMBL" id="CP051140">
    <property type="protein sequence ID" value="QIW98118.1"/>
    <property type="molecule type" value="Genomic_DNA"/>
</dbReference>
<dbReference type="OrthoDB" id="39659at2759"/>
<name>A0A6H0XU25_9PEZI</name>
<gene>
    <name evidence="1" type="ORF">AMS68_003636</name>
</gene>
<evidence type="ECO:0008006" key="3">
    <source>
        <dbReference type="Google" id="ProtNLM"/>
    </source>
</evidence>
<dbReference type="Proteomes" id="UP000503462">
    <property type="component" value="Chromosome 2"/>
</dbReference>
<accession>A0A6H0XU25</accession>
<evidence type="ECO:0000313" key="2">
    <source>
        <dbReference type="Proteomes" id="UP000503462"/>
    </source>
</evidence>
<organism evidence="1 2">
    <name type="scientific">Peltaster fructicola</name>
    <dbReference type="NCBI Taxonomy" id="286661"/>
    <lineage>
        <taxon>Eukaryota</taxon>
        <taxon>Fungi</taxon>
        <taxon>Dikarya</taxon>
        <taxon>Ascomycota</taxon>
        <taxon>Pezizomycotina</taxon>
        <taxon>Dothideomycetes</taxon>
        <taxon>Dothideomycetes incertae sedis</taxon>
        <taxon>Peltaster</taxon>
    </lineage>
</organism>
<dbReference type="AlphaFoldDB" id="A0A6H0XU25"/>
<sequence>MDDFKAILHEFEKIILNPKYHRPLVLIKAIRNGLVYGAKVRFPHALVMVFLFRSGTIAEKIKLVYKATKQHALNLAKFAFLYKASMLILGNLNGGKEESSHSFIAGLFGGYLVFGAGKHAFNSVNQQIVIYIFARVMLAAAKLIVTPTGDNSLVGSQYGGRTGKNVLGLNAQQLIRIRENAWPIFASVSWASVMWLFRHHPDMLQPSLRSSMQYIFANSERWQDLQTFVFQQASPVVPGIPDEAD</sequence>
<dbReference type="InterPro" id="IPR019531">
    <property type="entry name" value="Pmp4"/>
</dbReference>